<dbReference type="InterPro" id="IPR011335">
    <property type="entry name" value="Restrct_endonuc-II-like"/>
</dbReference>
<dbReference type="Gene3D" id="3.90.320.10">
    <property type="match status" value="1"/>
</dbReference>
<gene>
    <name evidence="1" type="ORF">DPMN_010709</name>
</gene>
<proteinExistence type="predicted"/>
<comment type="caution">
    <text evidence="1">The sequence shown here is derived from an EMBL/GenBank/DDBJ whole genome shotgun (WGS) entry which is preliminary data.</text>
</comment>
<organism evidence="1 2">
    <name type="scientific">Dreissena polymorpha</name>
    <name type="common">Zebra mussel</name>
    <name type="synonym">Mytilus polymorpha</name>
    <dbReference type="NCBI Taxonomy" id="45954"/>
    <lineage>
        <taxon>Eukaryota</taxon>
        <taxon>Metazoa</taxon>
        <taxon>Spiralia</taxon>
        <taxon>Lophotrochozoa</taxon>
        <taxon>Mollusca</taxon>
        <taxon>Bivalvia</taxon>
        <taxon>Autobranchia</taxon>
        <taxon>Heteroconchia</taxon>
        <taxon>Euheterodonta</taxon>
        <taxon>Imparidentia</taxon>
        <taxon>Neoheterodontei</taxon>
        <taxon>Myida</taxon>
        <taxon>Dreissenoidea</taxon>
        <taxon>Dreissenidae</taxon>
        <taxon>Dreissena</taxon>
    </lineage>
</organism>
<reference evidence="1" key="2">
    <citation type="submission" date="2020-11" db="EMBL/GenBank/DDBJ databases">
        <authorList>
            <person name="McCartney M.A."/>
            <person name="Auch B."/>
            <person name="Kono T."/>
            <person name="Mallez S."/>
            <person name="Becker A."/>
            <person name="Gohl D.M."/>
            <person name="Silverstein K.A.T."/>
            <person name="Koren S."/>
            <person name="Bechman K.B."/>
            <person name="Herman A."/>
            <person name="Abrahante J.E."/>
            <person name="Garbe J."/>
        </authorList>
    </citation>
    <scope>NUCLEOTIDE SEQUENCE</scope>
    <source>
        <strain evidence="1">Duluth1</strain>
        <tissue evidence="1">Whole animal</tissue>
    </source>
</reference>
<keyword evidence="2" id="KW-1185">Reference proteome</keyword>
<accession>A0A9D4RZI3</accession>
<dbReference type="InterPro" id="IPR011604">
    <property type="entry name" value="PDDEXK-like_dom_sf"/>
</dbReference>
<reference evidence="1" key="1">
    <citation type="journal article" date="2019" name="bioRxiv">
        <title>The Genome of the Zebra Mussel, Dreissena polymorpha: A Resource for Invasive Species Research.</title>
        <authorList>
            <person name="McCartney M.A."/>
            <person name="Auch B."/>
            <person name="Kono T."/>
            <person name="Mallez S."/>
            <person name="Zhang Y."/>
            <person name="Obille A."/>
            <person name="Becker A."/>
            <person name="Abrahante J.E."/>
            <person name="Garbe J."/>
            <person name="Badalamenti J.P."/>
            <person name="Herman A."/>
            <person name="Mangelson H."/>
            <person name="Liachko I."/>
            <person name="Sullivan S."/>
            <person name="Sone E.D."/>
            <person name="Koren S."/>
            <person name="Silverstein K.A.T."/>
            <person name="Beckman K.B."/>
            <person name="Gohl D.M."/>
        </authorList>
    </citation>
    <scope>NUCLEOTIDE SEQUENCE</scope>
    <source>
        <strain evidence="1">Duluth1</strain>
        <tissue evidence="1">Whole animal</tissue>
    </source>
</reference>
<dbReference type="EMBL" id="JAIWYP010000001">
    <property type="protein sequence ID" value="KAH3886696.1"/>
    <property type="molecule type" value="Genomic_DNA"/>
</dbReference>
<evidence type="ECO:0000313" key="1">
    <source>
        <dbReference type="EMBL" id="KAH3886696.1"/>
    </source>
</evidence>
<protein>
    <submittedName>
        <fullName evidence="1">Uncharacterized protein</fullName>
    </submittedName>
</protein>
<name>A0A9D4RZI3_DREPO</name>
<dbReference type="SUPFAM" id="SSF52980">
    <property type="entry name" value="Restriction endonuclease-like"/>
    <property type="match status" value="1"/>
</dbReference>
<dbReference type="GO" id="GO:0006281">
    <property type="term" value="P:DNA repair"/>
    <property type="evidence" value="ECO:0007669"/>
    <property type="project" value="UniProtKB-ARBA"/>
</dbReference>
<sequence>MKLKLTEFPREKTCTEMPSKWTKPRTEGIRSEAVMSNRVVKPKFGISSSGIKPSLYEARANDAKKAVSTEEANEVLKRINPLFGFCLTTGGTAGPTHTKMGFIVPMGSPLSYQLAVSEGDFSVTENLPSVDVKIGQGLGSPPDFPWNDRLLEEDNPDGIQDIGLVLTHAEACDLFTSTKDQAGCDLWFEVRKKRLTASKFGAVMKRKKIRKILLKTTCVTQWTFPMCRLWCTERKTKMWQ</sequence>
<dbReference type="AlphaFoldDB" id="A0A9D4RZI3"/>
<dbReference type="Proteomes" id="UP000828390">
    <property type="component" value="Unassembled WGS sequence"/>
</dbReference>
<evidence type="ECO:0000313" key="2">
    <source>
        <dbReference type="Proteomes" id="UP000828390"/>
    </source>
</evidence>